<feature type="region of interest" description="Disordered" evidence="8">
    <location>
        <begin position="1"/>
        <end position="33"/>
    </location>
</feature>
<dbReference type="InterPro" id="IPR004017">
    <property type="entry name" value="Cys_rich_dom"/>
</dbReference>
<dbReference type="SUPFAM" id="SSF46548">
    <property type="entry name" value="alpha-helical ferredoxin"/>
    <property type="match status" value="1"/>
</dbReference>
<gene>
    <name evidence="10" type="ORF">J4709_06040</name>
</gene>
<evidence type="ECO:0000259" key="9">
    <source>
        <dbReference type="PROSITE" id="PS51387"/>
    </source>
</evidence>
<dbReference type="InterPro" id="IPR017900">
    <property type="entry name" value="4Fe4S_Fe_S_CS"/>
</dbReference>
<feature type="compositionally biased region" description="Basic and acidic residues" evidence="8">
    <location>
        <begin position="1"/>
        <end position="11"/>
    </location>
</feature>
<dbReference type="InterPro" id="IPR016166">
    <property type="entry name" value="FAD-bd_PCMH"/>
</dbReference>
<dbReference type="Gene3D" id="3.30.465.10">
    <property type="match status" value="1"/>
</dbReference>
<dbReference type="InterPro" id="IPR006094">
    <property type="entry name" value="Oxid_FAD_bind_N"/>
</dbReference>
<dbReference type="SUPFAM" id="SSF56176">
    <property type="entry name" value="FAD-binding/transporter-associated domain-like"/>
    <property type="match status" value="1"/>
</dbReference>
<proteinExistence type="predicted"/>
<evidence type="ECO:0000256" key="2">
    <source>
        <dbReference type="ARBA" id="ARBA00022630"/>
    </source>
</evidence>
<feature type="compositionally biased region" description="Basic and acidic residues" evidence="8">
    <location>
        <begin position="21"/>
        <end position="33"/>
    </location>
</feature>
<dbReference type="InterPro" id="IPR016169">
    <property type="entry name" value="FAD-bd_PCMH_sub2"/>
</dbReference>
<evidence type="ECO:0000313" key="10">
    <source>
        <dbReference type="EMBL" id="MBO2457129.1"/>
    </source>
</evidence>
<name>A0ABS3RK62_9ACTN</name>
<dbReference type="Pfam" id="PF01565">
    <property type="entry name" value="FAD_binding_4"/>
    <property type="match status" value="1"/>
</dbReference>
<dbReference type="InterPro" id="IPR017896">
    <property type="entry name" value="4Fe4S_Fe-S-bd"/>
</dbReference>
<evidence type="ECO:0000256" key="4">
    <source>
        <dbReference type="ARBA" id="ARBA00022827"/>
    </source>
</evidence>
<dbReference type="SUPFAM" id="SSF55103">
    <property type="entry name" value="FAD-linked oxidases, C-terminal domain"/>
    <property type="match status" value="1"/>
</dbReference>
<keyword evidence="4" id="KW-0274">FAD</keyword>
<keyword evidence="5" id="KW-0560">Oxidoreductase</keyword>
<dbReference type="PROSITE" id="PS00198">
    <property type="entry name" value="4FE4S_FER_1"/>
    <property type="match status" value="1"/>
</dbReference>
<evidence type="ECO:0000256" key="6">
    <source>
        <dbReference type="ARBA" id="ARBA00023004"/>
    </source>
</evidence>
<dbReference type="PROSITE" id="PS51387">
    <property type="entry name" value="FAD_PCMH"/>
    <property type="match status" value="1"/>
</dbReference>
<dbReference type="EMBL" id="JAGEPF010000003">
    <property type="protein sequence ID" value="MBO2457129.1"/>
    <property type="molecule type" value="Genomic_DNA"/>
</dbReference>
<keyword evidence="6" id="KW-0408">Iron</keyword>
<dbReference type="PANTHER" id="PTHR11748:SF119">
    <property type="entry name" value="D-2-HYDROXYGLUTARATE DEHYDROGENASE"/>
    <property type="match status" value="1"/>
</dbReference>
<dbReference type="InterPro" id="IPR016167">
    <property type="entry name" value="FAD-bd_PCMH_sub1"/>
</dbReference>
<comment type="cofactor">
    <cofactor evidence="1">
        <name>FAD</name>
        <dbReference type="ChEBI" id="CHEBI:57692"/>
    </cofactor>
</comment>
<reference evidence="10 11" key="1">
    <citation type="submission" date="2021-03" db="EMBL/GenBank/DDBJ databases">
        <title>Actinomadura violae sp. nov., isolated from lichen in Thailand.</title>
        <authorList>
            <person name="Kanchanasin P."/>
            <person name="Saeng-In P."/>
            <person name="Phongsopitanun W."/>
            <person name="Yuki M."/>
            <person name="Kudo T."/>
            <person name="Ohkuma M."/>
            <person name="Tanasupawat S."/>
        </authorList>
    </citation>
    <scope>NUCLEOTIDE SEQUENCE [LARGE SCALE GENOMIC DNA]</scope>
    <source>
        <strain evidence="10 11">LCR2-06</strain>
    </source>
</reference>
<protein>
    <submittedName>
        <fullName evidence="10">FAD-binding protein</fullName>
    </submittedName>
</protein>
<dbReference type="Pfam" id="PF02754">
    <property type="entry name" value="CCG"/>
    <property type="match status" value="1"/>
</dbReference>
<keyword evidence="7" id="KW-0411">Iron-sulfur</keyword>
<evidence type="ECO:0000313" key="11">
    <source>
        <dbReference type="Proteomes" id="UP000680206"/>
    </source>
</evidence>
<dbReference type="Proteomes" id="UP000680206">
    <property type="component" value="Unassembled WGS sequence"/>
</dbReference>
<dbReference type="Pfam" id="PF13183">
    <property type="entry name" value="Fer4_8"/>
    <property type="match status" value="1"/>
</dbReference>
<dbReference type="Gene3D" id="3.30.70.2740">
    <property type="match status" value="1"/>
</dbReference>
<accession>A0ABS3RK62</accession>
<organism evidence="10 11">
    <name type="scientific">Actinomadura violacea</name>
    <dbReference type="NCBI Taxonomy" id="2819934"/>
    <lineage>
        <taxon>Bacteria</taxon>
        <taxon>Bacillati</taxon>
        <taxon>Actinomycetota</taxon>
        <taxon>Actinomycetes</taxon>
        <taxon>Streptosporangiales</taxon>
        <taxon>Thermomonosporaceae</taxon>
        <taxon>Actinomadura</taxon>
    </lineage>
</organism>
<dbReference type="Gene3D" id="1.10.45.10">
    <property type="entry name" value="Vanillyl-alcohol Oxidase, Chain A, domain 4"/>
    <property type="match status" value="1"/>
</dbReference>
<keyword evidence="2" id="KW-0285">Flavoprotein</keyword>
<dbReference type="InterPro" id="IPR016171">
    <property type="entry name" value="Vanillyl_alc_oxidase_C-sub2"/>
</dbReference>
<dbReference type="Gene3D" id="3.30.43.10">
    <property type="entry name" value="Uridine Diphospho-n-acetylenolpyruvylglucosamine Reductase, domain 2"/>
    <property type="match status" value="1"/>
</dbReference>
<sequence>MSVSAERRRQVGELGEGGGHAGREGAEEDRRTAALRRDLADRVDGEVRFDPGSRAAYAHDSSNYQQPPIGVVVPRTVEAGVEAVAVCAEHDVPVLSRGGGTSLAGQCCNTAVVIDWSKYCRALISVDPARRTAIVEPGACLDDLNEALSEHALMVGPKPSTHDTCTIGGMIGNNSCGASAQAYGKMVDSVVRLEVLTYDGVRMWVGPTSDEEYDRIQAEGGRRAEIYRALRALRDEGLELIRTRYPDIPRRVSGYNLDSLLPEKGFDVGRALVGSESTLVTVLRAEICLVPVPPFQSLAVLGYDDIFAAGDAVKRVLPSEPLALEGMDDTLLDLARQDKLAGPAVLKDMPEGAGWLMVRFGGDTKDEADRRAHDLIERLENEPDPPHCTFVGDPAIEERLWKVREAGLGATAYPPGQPDTHEGWEDSAVPPERLGDYLRDFQKLIDEFGYGPVALYGHFGQGCVHTRIPFDLEDEKGTGNYRRFIERAARLVVDYGGSLSGEHGDGQSRGELLPLMFGDEVVRLFEMFKAVFDPRGRMNPGKVVHPYRLDENLDHLGYDPAEPKTHFSFPDDKHRFTHAAARCVGIGKCRASSGGVMCPSYRATGEEEHSTRGRARILMEMMRGMPGGGPDGGTPDPSVPGPGGAAVITDGWRSDDVRNALDLCLACKGCRSDCPVNVDMATYKAEFLSHHYAGRIRPPAHYTMGWLPLWARLASAAPGAANAALNVPGLDRVIKRAGGIAPQREMPRFASERFTDWFKRRPARATGGRRVVLWPDTFTNNFHPHIAKAAVRVLEASGYQVEVPPVPMCCGLTWISTGQLGVAARVLRRTVGALAPRLREGIPVVGLEPSCTAVFRADAPELMEGDRVEDDVKRLRDQTRTLAELLDEHQEESGGTSPAASHDVVAGLDRPKVRAIAQPHCHQHAIMGFGTDERVLARAGVDVETLDVGCCGLAGNFGFEAGHYEVSTKIAEQGVWPAVEHADPGTTVLADGFSCRTQIEAGTAARPRHLAELLADLLPDGDDPDGPRGG</sequence>
<feature type="domain" description="FAD-binding PCMH-type" evidence="9">
    <location>
        <begin position="64"/>
        <end position="292"/>
    </location>
</feature>
<dbReference type="Pfam" id="PF02913">
    <property type="entry name" value="FAD-oxidase_C"/>
    <property type="match status" value="1"/>
</dbReference>
<evidence type="ECO:0000256" key="3">
    <source>
        <dbReference type="ARBA" id="ARBA00022723"/>
    </source>
</evidence>
<comment type="caution">
    <text evidence="10">The sequence shown here is derived from an EMBL/GenBank/DDBJ whole genome shotgun (WGS) entry which is preliminary data.</text>
</comment>
<dbReference type="PANTHER" id="PTHR11748">
    <property type="entry name" value="D-LACTATE DEHYDROGENASE"/>
    <property type="match status" value="1"/>
</dbReference>
<evidence type="ECO:0000256" key="5">
    <source>
        <dbReference type="ARBA" id="ARBA00023002"/>
    </source>
</evidence>
<evidence type="ECO:0000256" key="8">
    <source>
        <dbReference type="SAM" id="MobiDB-lite"/>
    </source>
</evidence>
<dbReference type="InterPro" id="IPR016164">
    <property type="entry name" value="FAD-linked_Oxase-like_C"/>
</dbReference>
<dbReference type="InterPro" id="IPR004113">
    <property type="entry name" value="FAD-bd_oxidored_4_C"/>
</dbReference>
<dbReference type="InterPro" id="IPR036318">
    <property type="entry name" value="FAD-bd_PCMH-like_sf"/>
</dbReference>
<evidence type="ECO:0000256" key="1">
    <source>
        <dbReference type="ARBA" id="ARBA00001974"/>
    </source>
</evidence>
<evidence type="ECO:0000256" key="7">
    <source>
        <dbReference type="ARBA" id="ARBA00023014"/>
    </source>
</evidence>
<keyword evidence="3" id="KW-0479">Metal-binding</keyword>
<keyword evidence="11" id="KW-1185">Reference proteome</keyword>